<dbReference type="EMBL" id="CACRXK020011181">
    <property type="protein sequence ID" value="CAB4020910.1"/>
    <property type="molecule type" value="Genomic_DNA"/>
</dbReference>
<evidence type="ECO:0000313" key="2">
    <source>
        <dbReference type="Proteomes" id="UP001152795"/>
    </source>
</evidence>
<protein>
    <submittedName>
        <fullName evidence="1">Uncharacterized protein</fullName>
    </submittedName>
</protein>
<reference evidence="1" key="1">
    <citation type="submission" date="2020-04" db="EMBL/GenBank/DDBJ databases">
        <authorList>
            <person name="Alioto T."/>
            <person name="Alioto T."/>
            <person name="Gomez Garrido J."/>
        </authorList>
    </citation>
    <scope>NUCLEOTIDE SEQUENCE</scope>
    <source>
        <strain evidence="1">A484AB</strain>
    </source>
</reference>
<keyword evidence="2" id="KW-1185">Reference proteome</keyword>
<organism evidence="1 2">
    <name type="scientific">Paramuricea clavata</name>
    <name type="common">Red gorgonian</name>
    <name type="synonym">Violescent sea-whip</name>
    <dbReference type="NCBI Taxonomy" id="317549"/>
    <lineage>
        <taxon>Eukaryota</taxon>
        <taxon>Metazoa</taxon>
        <taxon>Cnidaria</taxon>
        <taxon>Anthozoa</taxon>
        <taxon>Octocorallia</taxon>
        <taxon>Malacalcyonacea</taxon>
        <taxon>Plexauridae</taxon>
        <taxon>Paramuricea</taxon>
    </lineage>
</organism>
<dbReference type="OrthoDB" id="5988483at2759"/>
<comment type="caution">
    <text evidence="1">The sequence shown here is derived from an EMBL/GenBank/DDBJ whole genome shotgun (WGS) entry which is preliminary data.</text>
</comment>
<proteinExistence type="predicted"/>
<evidence type="ECO:0000313" key="1">
    <source>
        <dbReference type="EMBL" id="CAB4020910.1"/>
    </source>
</evidence>
<name>A0A7D9J350_PARCT</name>
<sequence>MITLGNYIIEVGPIVPTQNLAAKYKEIKGSTAKRITSSSMLRLMAKHLNVAQIYINGTGYILENPGKEMLDLFGCLENIKQKVEKVVGDDFGIICEYLDSKRDRDTLKAILTQLTSSTFMAKLANVQDKRAFQRAKHRVTANIQAFKEMKKEVEESVELMGEAGRRKKYRLLQKMKLEKLRHVFEGRGRMLKCEEFPDLAAVMEYAFGESDRIERGGGGLESHPRLTDTVLYRAADSNTIMKDARETVLALAPNEFDISLSSCFNYTQNYKEGTYQATRHHSGRGINACISLHKPPRIGVEKFVVNLRWSSQNVNISMDFAHLHSDNVMIDSKDAKAKVQADVSPVQKPGKTWKKITLPDHDWSAAAHNSVTPMTHLFMETEMNLDDSTDAEQHYTVTRTGTAAILINLSHFEPETVQRAFNEIFLLLANPALDQYFRNPETGKLKEHFIFVVDNGPSEAPSHPMVKMWLARMLLVLQLKSITQKSFAEYHSKRNPVERVHSVENRALSNEVFTSTGVHKEYEKGDQQHLENMEFMVGEVVKCLQKAQYGGKPISSQRGIGNEDNFVFDDEIKLLNFLSRSEKLKNENNEHYSPKKNNLWQEVALIWNLNVDFIGCYREDYQRLENTFDEEGEQTCWASKYATIIANPDILDEYKELLVAQPIPDYVRWYNTGGELHYIPLEKLLDLNTNVIDSTPAAFLPSNILDICFKIFKHDVESIIPSIALLSWCTEDEVKQHFADFSYKLDKSLKMIKNGNFGGIKTFIRLKTKHH</sequence>
<gene>
    <name evidence="1" type="ORF">PACLA_8A082613</name>
</gene>
<accession>A0A7D9J350</accession>
<dbReference type="Proteomes" id="UP001152795">
    <property type="component" value="Unassembled WGS sequence"/>
</dbReference>
<dbReference type="AlphaFoldDB" id="A0A7D9J350"/>